<name>A0A3B3C8Y1_ORYME</name>
<dbReference type="STRING" id="30732.ENSOMEP00000014059"/>
<protein>
    <submittedName>
        <fullName evidence="2">Uncharacterized protein</fullName>
    </submittedName>
</protein>
<dbReference type="Ensembl" id="ENSOMET00000033393.1">
    <property type="protein sequence ID" value="ENSOMEP00000014059.1"/>
    <property type="gene ID" value="ENSOMEG00000015535.1"/>
</dbReference>
<reference evidence="2" key="2">
    <citation type="submission" date="2025-09" db="UniProtKB">
        <authorList>
            <consortium name="Ensembl"/>
        </authorList>
    </citation>
    <scope>IDENTIFICATION</scope>
</reference>
<reference evidence="2" key="1">
    <citation type="submission" date="2025-08" db="UniProtKB">
        <authorList>
            <consortium name="Ensembl"/>
        </authorList>
    </citation>
    <scope>IDENTIFICATION</scope>
</reference>
<proteinExistence type="predicted"/>
<keyword evidence="3" id="KW-1185">Reference proteome</keyword>
<feature type="compositionally biased region" description="Polar residues" evidence="1">
    <location>
        <begin position="54"/>
        <end position="63"/>
    </location>
</feature>
<evidence type="ECO:0000313" key="3">
    <source>
        <dbReference type="Proteomes" id="UP000261560"/>
    </source>
</evidence>
<feature type="compositionally biased region" description="Basic and acidic residues" evidence="1">
    <location>
        <begin position="25"/>
        <end position="44"/>
    </location>
</feature>
<dbReference type="PaxDb" id="30732-ENSOMEP00000014059"/>
<accession>A0A3B3C8Y1</accession>
<feature type="region of interest" description="Disordered" evidence="1">
    <location>
        <begin position="160"/>
        <end position="181"/>
    </location>
</feature>
<dbReference type="OMA" id="HKILRSW"/>
<feature type="compositionally biased region" description="Low complexity" evidence="1">
    <location>
        <begin position="10"/>
        <end position="24"/>
    </location>
</feature>
<feature type="region of interest" description="Disordered" evidence="1">
    <location>
        <begin position="1"/>
        <end position="118"/>
    </location>
</feature>
<organism evidence="2 3">
    <name type="scientific">Oryzias melastigma</name>
    <name type="common">Marine medaka</name>
    <dbReference type="NCBI Taxonomy" id="30732"/>
    <lineage>
        <taxon>Eukaryota</taxon>
        <taxon>Metazoa</taxon>
        <taxon>Chordata</taxon>
        <taxon>Craniata</taxon>
        <taxon>Vertebrata</taxon>
        <taxon>Euteleostomi</taxon>
        <taxon>Actinopterygii</taxon>
        <taxon>Neopterygii</taxon>
        <taxon>Teleostei</taxon>
        <taxon>Neoteleostei</taxon>
        <taxon>Acanthomorphata</taxon>
        <taxon>Ovalentaria</taxon>
        <taxon>Atherinomorphae</taxon>
        <taxon>Beloniformes</taxon>
        <taxon>Adrianichthyidae</taxon>
        <taxon>Oryziinae</taxon>
        <taxon>Oryzias</taxon>
    </lineage>
</organism>
<sequence length="206" mass="22263">MDVTSSPVNKQAQSRAARTSSSQKSNKETSLQKEGSKPVPRSKENPATARNEPNVGSQGSSAPCKTFPDKPGERKRGRSSRSTRLSGRASSGERGKGQARSFQVAPKTSRRPLGSQDRSLMVGSCLAPNLSKIDGKALLGGYPCMGHTGGPHKILRSWGENSGEDAAQRRPAVEEGDLTEQQLGLRQAEERLLRDYIHRLVKVRSS</sequence>
<dbReference type="GeneTree" id="ENSGT00940000180612"/>
<dbReference type="Proteomes" id="UP000261560">
    <property type="component" value="Unplaced"/>
</dbReference>
<dbReference type="AlphaFoldDB" id="A0A3B3C8Y1"/>
<evidence type="ECO:0000256" key="1">
    <source>
        <dbReference type="SAM" id="MobiDB-lite"/>
    </source>
</evidence>
<evidence type="ECO:0000313" key="2">
    <source>
        <dbReference type="Ensembl" id="ENSOMEP00000014059.1"/>
    </source>
</evidence>